<dbReference type="AlphaFoldDB" id="A0A484ZT73"/>
<dbReference type="Gene3D" id="2.40.128.130">
    <property type="entry name" value="Autotransporter beta-domain"/>
    <property type="match status" value="1"/>
</dbReference>
<dbReference type="EMBL" id="CAADJA010000002">
    <property type="protein sequence ID" value="VFS50991.1"/>
    <property type="molecule type" value="Genomic_DNA"/>
</dbReference>
<dbReference type="NCBIfam" id="TIGR01414">
    <property type="entry name" value="autotrans_barl"/>
    <property type="match status" value="1"/>
</dbReference>
<dbReference type="PANTHER" id="PTHR12338:SF5">
    <property type="entry name" value="ANTIGEN 43-RELATED"/>
    <property type="match status" value="1"/>
</dbReference>
<organism evidence="2 3">
    <name type="scientific">Budvicia aquatica</name>
    <dbReference type="NCBI Taxonomy" id="82979"/>
    <lineage>
        <taxon>Bacteria</taxon>
        <taxon>Pseudomonadati</taxon>
        <taxon>Pseudomonadota</taxon>
        <taxon>Gammaproteobacteria</taxon>
        <taxon>Enterobacterales</taxon>
        <taxon>Budviciaceae</taxon>
        <taxon>Budvicia</taxon>
    </lineage>
</organism>
<feature type="domain" description="Autotransporter" evidence="1">
    <location>
        <begin position="1"/>
        <end position="221"/>
    </location>
</feature>
<dbReference type="Proteomes" id="UP000373449">
    <property type="component" value="Unassembled WGS sequence"/>
</dbReference>
<dbReference type="PANTHER" id="PTHR12338">
    <property type="entry name" value="AUTOTRANSPORTER"/>
    <property type="match status" value="1"/>
</dbReference>
<dbReference type="InterPro" id="IPR036709">
    <property type="entry name" value="Autotransporte_beta_dom_sf"/>
</dbReference>
<dbReference type="SUPFAM" id="SSF103515">
    <property type="entry name" value="Autotransporter"/>
    <property type="match status" value="1"/>
</dbReference>
<reference evidence="2 3" key="1">
    <citation type="submission" date="2019-03" db="EMBL/GenBank/DDBJ databases">
        <authorList>
            <consortium name="Pathogen Informatics"/>
        </authorList>
    </citation>
    <scope>NUCLEOTIDE SEQUENCE [LARGE SCALE GENOMIC DNA]</scope>
    <source>
        <strain evidence="2 3">NCTC12282</strain>
    </source>
</reference>
<dbReference type="GO" id="GO:0019867">
    <property type="term" value="C:outer membrane"/>
    <property type="evidence" value="ECO:0007669"/>
    <property type="project" value="InterPro"/>
</dbReference>
<name>A0A484ZT73_9GAMM</name>
<evidence type="ECO:0000313" key="3">
    <source>
        <dbReference type="Proteomes" id="UP000373449"/>
    </source>
</evidence>
<gene>
    <name evidence="2" type="primary">icsA_45</name>
    <name evidence="2" type="ORF">NCTC12282_04788</name>
</gene>
<dbReference type="InterPro" id="IPR050909">
    <property type="entry name" value="Bact_Autotransporter_VF"/>
</dbReference>
<dbReference type="PROSITE" id="PS51208">
    <property type="entry name" value="AUTOTRANSPORTER"/>
    <property type="match status" value="1"/>
</dbReference>
<dbReference type="InterPro" id="IPR005546">
    <property type="entry name" value="Autotransporte_beta"/>
</dbReference>
<protein>
    <submittedName>
        <fullName evidence="2">Outer membrane protein IcsA autotransporter</fullName>
    </submittedName>
</protein>
<dbReference type="RefSeq" id="WP_255324517.1">
    <property type="nucleotide sequence ID" value="NZ_CAADJA010000002.1"/>
</dbReference>
<sequence length="221" mass="23966">MQTAKTGSGQSGYNSTGKVDGYSAGVYGTWYQDASSLNGAYLDSWLQYSCMKGEVNGDQISSERYDIDGLSASLEAGYRMPVYQGENGDVFVTPQAQVIWNGIKADDHTEANGTKVQSKGNNNVQTRLGVKLSRDGVSDMDKGKLFTTYVETNWIHNTEQAEVSLDGMIIKQSGNANIAELKLGAEGQLNNKVSLWTNVAQQVGDEGYNDTALTVGIKFKF</sequence>
<dbReference type="SMART" id="SM00869">
    <property type="entry name" value="Autotransporter"/>
    <property type="match status" value="1"/>
</dbReference>
<dbReference type="InterPro" id="IPR006315">
    <property type="entry name" value="OM_autotransptr_brl_dom"/>
</dbReference>
<proteinExistence type="predicted"/>
<dbReference type="Pfam" id="PF03797">
    <property type="entry name" value="Autotransporter"/>
    <property type="match status" value="1"/>
</dbReference>
<evidence type="ECO:0000313" key="2">
    <source>
        <dbReference type="EMBL" id="VFS50991.1"/>
    </source>
</evidence>
<accession>A0A484ZT73</accession>
<evidence type="ECO:0000259" key="1">
    <source>
        <dbReference type="PROSITE" id="PS51208"/>
    </source>
</evidence>